<feature type="region of interest" description="Disordered" evidence="1">
    <location>
        <begin position="136"/>
        <end position="209"/>
    </location>
</feature>
<keyword evidence="3" id="KW-1185">Reference proteome</keyword>
<dbReference type="PANTHER" id="PTHR38166">
    <property type="entry name" value="C2H2-TYPE DOMAIN-CONTAINING PROTEIN-RELATED"/>
    <property type="match status" value="1"/>
</dbReference>
<evidence type="ECO:0000256" key="1">
    <source>
        <dbReference type="SAM" id="MobiDB-lite"/>
    </source>
</evidence>
<feature type="compositionally biased region" description="Polar residues" evidence="1">
    <location>
        <begin position="136"/>
        <end position="163"/>
    </location>
</feature>
<dbReference type="AlphaFoldDB" id="A0AA39ZXW0"/>
<name>A0AA39ZXW0_9PEZI</name>
<dbReference type="EMBL" id="JAUKUA010000007">
    <property type="protein sequence ID" value="KAK0705658.1"/>
    <property type="molecule type" value="Genomic_DNA"/>
</dbReference>
<dbReference type="Proteomes" id="UP001172102">
    <property type="component" value="Unassembled WGS sequence"/>
</dbReference>
<feature type="region of interest" description="Disordered" evidence="1">
    <location>
        <begin position="1"/>
        <end position="91"/>
    </location>
</feature>
<sequence length="438" mass="48290">MPDRPATPARRFAARSARGISVRSSSRPSSLRNAVSAGEGERPEAENTETNQFESQETDTSDSECETAKKSDDETDLDTDDDDNEWSGQNGNLESVVIAAVEGDLGLAAHLIPLLHRDFSLALKSKVESWQCTTAHGSTADGSPNGSGAKSSYAETLPDQSPGMSRKRRRTGSDERARKAVGGWDGEDEDEEDDSKDPSPPGTGEPQQLLACPFHKRDSVKYGIQHGNSGSGKKHKYRACTGPGFKSIQRLKEHLKRVHSPVQCERCHEIFPGTDRAACLARLAEHRKMDKSCELGDSSKKEGIDEAQWAALDKQNRRKNQETHRVEKWFEIWDVLFPAVTRPKSPCKCNLKSSEKERGKENPVLTVGEKKRARCCRDSASVILIFLAGCGAFCQSLSQHHGPQGQPRRHRPLGPGQHPERGQERGPVGLQDVYQPPR</sequence>
<feature type="compositionally biased region" description="Acidic residues" evidence="1">
    <location>
        <begin position="56"/>
        <end position="65"/>
    </location>
</feature>
<evidence type="ECO:0008006" key="4">
    <source>
        <dbReference type="Google" id="ProtNLM"/>
    </source>
</evidence>
<comment type="caution">
    <text evidence="2">The sequence shown here is derived from an EMBL/GenBank/DDBJ whole genome shotgun (WGS) entry which is preliminary data.</text>
</comment>
<evidence type="ECO:0000313" key="2">
    <source>
        <dbReference type="EMBL" id="KAK0705658.1"/>
    </source>
</evidence>
<organism evidence="2 3">
    <name type="scientific">Lasiosphaeris hirsuta</name>
    <dbReference type="NCBI Taxonomy" id="260670"/>
    <lineage>
        <taxon>Eukaryota</taxon>
        <taxon>Fungi</taxon>
        <taxon>Dikarya</taxon>
        <taxon>Ascomycota</taxon>
        <taxon>Pezizomycotina</taxon>
        <taxon>Sordariomycetes</taxon>
        <taxon>Sordariomycetidae</taxon>
        <taxon>Sordariales</taxon>
        <taxon>Lasiosphaeriaceae</taxon>
        <taxon>Lasiosphaeris</taxon>
    </lineage>
</organism>
<proteinExistence type="predicted"/>
<accession>A0AA39ZXW0</accession>
<feature type="compositionally biased region" description="Low complexity" evidence="1">
    <location>
        <begin position="1"/>
        <end position="32"/>
    </location>
</feature>
<reference evidence="2" key="1">
    <citation type="submission" date="2023-06" db="EMBL/GenBank/DDBJ databases">
        <title>Genome-scale phylogeny and comparative genomics of the fungal order Sordariales.</title>
        <authorList>
            <consortium name="Lawrence Berkeley National Laboratory"/>
            <person name="Hensen N."/>
            <person name="Bonometti L."/>
            <person name="Westerberg I."/>
            <person name="Brannstrom I.O."/>
            <person name="Guillou S."/>
            <person name="Cros-Aarteil S."/>
            <person name="Calhoun S."/>
            <person name="Haridas S."/>
            <person name="Kuo A."/>
            <person name="Mondo S."/>
            <person name="Pangilinan J."/>
            <person name="Riley R."/>
            <person name="Labutti K."/>
            <person name="Andreopoulos B."/>
            <person name="Lipzen A."/>
            <person name="Chen C."/>
            <person name="Yanf M."/>
            <person name="Daum C."/>
            <person name="Ng V."/>
            <person name="Clum A."/>
            <person name="Steindorff A."/>
            <person name="Ohm R."/>
            <person name="Martin F."/>
            <person name="Silar P."/>
            <person name="Natvig D."/>
            <person name="Lalanne C."/>
            <person name="Gautier V."/>
            <person name="Ament-Velasquez S.L."/>
            <person name="Kruys A."/>
            <person name="Hutchinson M.I."/>
            <person name="Powell A.J."/>
            <person name="Barry K."/>
            <person name="Miller A.N."/>
            <person name="Grigoriev I.V."/>
            <person name="Debuchy R."/>
            <person name="Gladieux P."/>
            <person name="Thoren M.H."/>
            <person name="Johannesson H."/>
        </authorList>
    </citation>
    <scope>NUCLEOTIDE SEQUENCE</scope>
    <source>
        <strain evidence="2">SMH4607-1</strain>
    </source>
</reference>
<feature type="region of interest" description="Disordered" evidence="1">
    <location>
        <begin position="398"/>
        <end position="438"/>
    </location>
</feature>
<protein>
    <recommendedName>
        <fullName evidence="4">C2H2-type domain-containing protein</fullName>
    </recommendedName>
</protein>
<gene>
    <name evidence="2" type="ORF">B0H67DRAFT_388929</name>
</gene>
<feature type="compositionally biased region" description="Acidic residues" evidence="1">
    <location>
        <begin position="185"/>
        <end position="195"/>
    </location>
</feature>
<feature type="compositionally biased region" description="Acidic residues" evidence="1">
    <location>
        <begin position="73"/>
        <end position="85"/>
    </location>
</feature>
<dbReference type="PANTHER" id="PTHR38166:SF1">
    <property type="entry name" value="C2H2-TYPE DOMAIN-CONTAINING PROTEIN"/>
    <property type="match status" value="1"/>
</dbReference>
<evidence type="ECO:0000313" key="3">
    <source>
        <dbReference type="Proteomes" id="UP001172102"/>
    </source>
</evidence>